<evidence type="ECO:0000256" key="6">
    <source>
        <dbReference type="ARBA" id="ARBA00023102"/>
    </source>
</evidence>
<dbReference type="PROSITE" id="PS51273">
    <property type="entry name" value="GATASE_TYPE_1"/>
    <property type="match status" value="1"/>
</dbReference>
<comment type="function">
    <text evidence="10">IGPS catalyzes the conversion of PRFAR and glutamine to IGP, AICAR and glutamate. The HisH subunit catalyzes the hydrolysis of glutamine to glutamate and ammonia as part of the synthesis of IGP and AICAR. The resulting ammonia molecule is channeled to the active site of HisF.</text>
</comment>
<keyword evidence="4 10" id="KW-0378">Hydrolase</keyword>
<organism evidence="13 14">
    <name type="scientific">Sulfuriferula plumbiphila</name>
    <dbReference type="NCBI Taxonomy" id="171865"/>
    <lineage>
        <taxon>Bacteria</taxon>
        <taxon>Pseudomonadati</taxon>
        <taxon>Pseudomonadota</taxon>
        <taxon>Betaproteobacteria</taxon>
        <taxon>Nitrosomonadales</taxon>
        <taxon>Sulfuricellaceae</taxon>
        <taxon>Sulfuriferula</taxon>
    </lineage>
</organism>
<dbReference type="Proteomes" id="UP000321337">
    <property type="component" value="Unassembled WGS sequence"/>
</dbReference>
<proteinExistence type="inferred from homology"/>
<dbReference type="GO" id="GO:0004359">
    <property type="term" value="F:glutaminase activity"/>
    <property type="evidence" value="ECO:0007669"/>
    <property type="project" value="UniProtKB-EC"/>
</dbReference>
<dbReference type="OrthoDB" id="9807137at2"/>
<evidence type="ECO:0000256" key="2">
    <source>
        <dbReference type="ARBA" id="ARBA00022490"/>
    </source>
</evidence>
<dbReference type="HAMAP" id="MF_00278">
    <property type="entry name" value="HisH"/>
    <property type="match status" value="1"/>
</dbReference>
<keyword evidence="7 10" id="KW-0456">Lyase</keyword>
<dbReference type="NCBIfam" id="TIGR01855">
    <property type="entry name" value="IMP_synth_hisH"/>
    <property type="match status" value="1"/>
</dbReference>
<keyword evidence="14" id="KW-1185">Reference proteome</keyword>
<dbReference type="InterPro" id="IPR029062">
    <property type="entry name" value="Class_I_gatase-like"/>
</dbReference>
<evidence type="ECO:0000256" key="8">
    <source>
        <dbReference type="ARBA" id="ARBA00047838"/>
    </source>
</evidence>
<keyword evidence="6 10" id="KW-0368">Histidine biosynthesis</keyword>
<dbReference type="PIRSF" id="PIRSF000495">
    <property type="entry name" value="Amidotransf_hisH"/>
    <property type="match status" value="1"/>
</dbReference>
<dbReference type="Gene3D" id="3.40.50.880">
    <property type="match status" value="1"/>
</dbReference>
<evidence type="ECO:0000256" key="10">
    <source>
        <dbReference type="HAMAP-Rule" id="MF_00278"/>
    </source>
</evidence>
<feature type="active site" evidence="10 11">
    <location>
        <position position="195"/>
    </location>
</feature>
<dbReference type="InterPro" id="IPR010139">
    <property type="entry name" value="Imidazole-glycPsynth_HisH"/>
</dbReference>
<gene>
    <name evidence="13" type="primary">hisH1</name>
    <name evidence="10" type="synonym">hisH</name>
    <name evidence="13" type="ORF">TPL01_05500</name>
</gene>
<name>A0A512L4L5_9PROT</name>
<evidence type="ECO:0000256" key="3">
    <source>
        <dbReference type="ARBA" id="ARBA00022605"/>
    </source>
</evidence>
<keyword evidence="5 10" id="KW-0315">Glutamine amidotransferase</keyword>
<dbReference type="GO" id="GO:0005737">
    <property type="term" value="C:cytoplasm"/>
    <property type="evidence" value="ECO:0007669"/>
    <property type="project" value="UniProtKB-SubCell"/>
</dbReference>
<evidence type="ECO:0000313" key="13">
    <source>
        <dbReference type="EMBL" id="GEP29412.1"/>
    </source>
</evidence>
<evidence type="ECO:0000256" key="4">
    <source>
        <dbReference type="ARBA" id="ARBA00022801"/>
    </source>
</evidence>
<reference evidence="13 14" key="1">
    <citation type="submission" date="2019-07" db="EMBL/GenBank/DDBJ databases">
        <title>Whole genome shotgun sequence of Thiobacillus plumbophilus NBRC 107929.</title>
        <authorList>
            <person name="Hosoyama A."/>
            <person name="Uohara A."/>
            <person name="Ohji S."/>
            <person name="Ichikawa N."/>
        </authorList>
    </citation>
    <scope>NUCLEOTIDE SEQUENCE [LARGE SCALE GENOMIC DNA]</scope>
    <source>
        <strain evidence="13 14">NBRC 107929</strain>
    </source>
</reference>
<dbReference type="GO" id="GO:0016829">
    <property type="term" value="F:lyase activity"/>
    <property type="evidence" value="ECO:0007669"/>
    <property type="project" value="UniProtKB-KW"/>
</dbReference>
<sequence>MGVDIAVIDYGMGNLRSVSKALEHVAPAASVRVTADADIILNAGRVVFPGVGAMGDCMHELRQRGLVEVVRQAAASKPFLGICLGMQMLFEHSEEGDVAGLGILPGRVLRFPDGAMHDSAGNRLKVPHMGWNEVHQAVPHPMWGGIADGARFYFVHSYYVEAGNPDLVSAFTLYPFPFTSAVAASNIFAVQFHPEKSQAAGLALLGNFVTWNGNIAADQCDTFNINCSL</sequence>
<feature type="active site" evidence="10 11">
    <location>
        <position position="193"/>
    </location>
</feature>
<dbReference type="RefSeq" id="WP_147070521.1">
    <property type="nucleotide sequence ID" value="NZ_AP021884.1"/>
</dbReference>
<evidence type="ECO:0000259" key="12">
    <source>
        <dbReference type="Pfam" id="PF00117"/>
    </source>
</evidence>
<comment type="subunit">
    <text evidence="10">Heterodimer of HisH and HisF.</text>
</comment>
<dbReference type="InterPro" id="IPR017926">
    <property type="entry name" value="GATASE"/>
</dbReference>
<dbReference type="AlphaFoldDB" id="A0A512L4L5"/>
<dbReference type="EMBL" id="BKAD01000004">
    <property type="protein sequence ID" value="GEP29412.1"/>
    <property type="molecule type" value="Genomic_DNA"/>
</dbReference>
<dbReference type="GO" id="GO:0000105">
    <property type="term" value="P:L-histidine biosynthetic process"/>
    <property type="evidence" value="ECO:0007669"/>
    <property type="project" value="UniProtKB-UniRule"/>
</dbReference>
<protein>
    <recommendedName>
        <fullName evidence="10">Imidazole glycerol phosphate synthase subunit HisH</fullName>
        <ecNumber evidence="10">4.3.2.10</ecNumber>
    </recommendedName>
    <alternativeName>
        <fullName evidence="10">IGP synthase glutaminase subunit</fullName>
        <ecNumber evidence="10">3.5.1.2</ecNumber>
    </alternativeName>
    <alternativeName>
        <fullName evidence="10">IGP synthase subunit HisH</fullName>
    </alternativeName>
    <alternativeName>
        <fullName evidence="10">ImGP synthase subunit HisH</fullName>
        <shortName evidence="10">IGPS subunit HisH</shortName>
    </alternativeName>
</protein>
<evidence type="ECO:0000313" key="14">
    <source>
        <dbReference type="Proteomes" id="UP000321337"/>
    </source>
</evidence>
<evidence type="ECO:0000256" key="9">
    <source>
        <dbReference type="ARBA" id="ARBA00049534"/>
    </source>
</evidence>
<dbReference type="EC" id="4.3.2.10" evidence="10"/>
<comment type="subcellular location">
    <subcellularLocation>
        <location evidence="10">Cytoplasm</location>
    </subcellularLocation>
</comment>
<comment type="caution">
    <text evidence="13">The sequence shown here is derived from an EMBL/GenBank/DDBJ whole genome shotgun (WGS) entry which is preliminary data.</text>
</comment>
<dbReference type="Pfam" id="PF00117">
    <property type="entry name" value="GATase"/>
    <property type="match status" value="1"/>
</dbReference>
<keyword evidence="2 10" id="KW-0963">Cytoplasm</keyword>
<feature type="domain" description="Glutamine amidotransferase" evidence="12">
    <location>
        <begin position="7"/>
        <end position="208"/>
    </location>
</feature>
<evidence type="ECO:0000256" key="7">
    <source>
        <dbReference type="ARBA" id="ARBA00023239"/>
    </source>
</evidence>
<dbReference type="GO" id="GO:0000107">
    <property type="term" value="F:imidazoleglycerol-phosphate synthase activity"/>
    <property type="evidence" value="ECO:0007669"/>
    <property type="project" value="UniProtKB-UniRule"/>
</dbReference>
<keyword evidence="3 10" id="KW-0028">Amino-acid biosynthesis</keyword>
<comment type="catalytic activity">
    <reaction evidence="9 10">
        <text>L-glutamine + H2O = L-glutamate + NH4(+)</text>
        <dbReference type="Rhea" id="RHEA:15889"/>
        <dbReference type="ChEBI" id="CHEBI:15377"/>
        <dbReference type="ChEBI" id="CHEBI:28938"/>
        <dbReference type="ChEBI" id="CHEBI:29985"/>
        <dbReference type="ChEBI" id="CHEBI:58359"/>
        <dbReference type="EC" id="3.5.1.2"/>
    </reaction>
</comment>
<accession>A0A512L4L5</accession>
<evidence type="ECO:0000256" key="5">
    <source>
        <dbReference type="ARBA" id="ARBA00022962"/>
    </source>
</evidence>
<evidence type="ECO:0000256" key="11">
    <source>
        <dbReference type="PIRSR" id="PIRSR000495-1"/>
    </source>
</evidence>
<dbReference type="UniPathway" id="UPA00031">
    <property type="reaction ID" value="UER00010"/>
</dbReference>
<comment type="pathway">
    <text evidence="1 10">Amino-acid biosynthesis; L-histidine biosynthesis; L-histidine from 5-phospho-alpha-D-ribose 1-diphosphate: step 5/9.</text>
</comment>
<feature type="active site" description="Nucleophile" evidence="10 11">
    <location>
        <position position="83"/>
    </location>
</feature>
<comment type="catalytic activity">
    <reaction evidence="8 10">
        <text>5-[(5-phospho-1-deoxy-D-ribulos-1-ylimino)methylamino]-1-(5-phospho-beta-D-ribosyl)imidazole-4-carboxamide + L-glutamine = D-erythro-1-(imidazol-4-yl)glycerol 3-phosphate + 5-amino-1-(5-phospho-beta-D-ribosyl)imidazole-4-carboxamide + L-glutamate + H(+)</text>
        <dbReference type="Rhea" id="RHEA:24793"/>
        <dbReference type="ChEBI" id="CHEBI:15378"/>
        <dbReference type="ChEBI" id="CHEBI:29985"/>
        <dbReference type="ChEBI" id="CHEBI:58278"/>
        <dbReference type="ChEBI" id="CHEBI:58359"/>
        <dbReference type="ChEBI" id="CHEBI:58475"/>
        <dbReference type="ChEBI" id="CHEBI:58525"/>
        <dbReference type="EC" id="4.3.2.10"/>
    </reaction>
</comment>
<dbReference type="SUPFAM" id="SSF52317">
    <property type="entry name" value="Class I glutamine amidotransferase-like"/>
    <property type="match status" value="1"/>
</dbReference>
<dbReference type="PANTHER" id="PTHR42701:SF2">
    <property type="entry name" value="IMIDAZOLE GLYCEROL PHOSPHATE SYNTHASE SUBUNIT HISH 1"/>
    <property type="match status" value="1"/>
</dbReference>
<dbReference type="PANTHER" id="PTHR42701">
    <property type="entry name" value="IMIDAZOLE GLYCEROL PHOSPHATE SYNTHASE SUBUNIT HISH"/>
    <property type="match status" value="1"/>
</dbReference>
<dbReference type="CDD" id="cd01748">
    <property type="entry name" value="GATase1_IGP_Synthase"/>
    <property type="match status" value="1"/>
</dbReference>
<evidence type="ECO:0000256" key="1">
    <source>
        <dbReference type="ARBA" id="ARBA00005091"/>
    </source>
</evidence>
<dbReference type="EC" id="3.5.1.2" evidence="10"/>